<dbReference type="GO" id="GO:0006310">
    <property type="term" value="P:DNA recombination"/>
    <property type="evidence" value="ECO:0007669"/>
    <property type="project" value="UniProtKB-KW"/>
</dbReference>
<dbReference type="InterPro" id="IPR044068">
    <property type="entry name" value="CB"/>
</dbReference>
<gene>
    <name evidence="8" type="ORF">BKX93_01875</name>
</gene>
<evidence type="ECO:0000259" key="7">
    <source>
        <dbReference type="PROSITE" id="PS51900"/>
    </source>
</evidence>
<keyword evidence="3 5" id="KW-0238">DNA-binding</keyword>
<evidence type="ECO:0000256" key="4">
    <source>
        <dbReference type="ARBA" id="ARBA00023172"/>
    </source>
</evidence>
<name>A0A1D9LCA0_9NEIS</name>
<keyword evidence="2" id="KW-0229">DNA integration</keyword>
<dbReference type="STRING" id="1108595.BKX93_01875"/>
<dbReference type="Gene3D" id="1.10.150.130">
    <property type="match status" value="1"/>
</dbReference>
<dbReference type="GeneID" id="68839967"/>
<evidence type="ECO:0000256" key="1">
    <source>
        <dbReference type="ARBA" id="ARBA00022829"/>
    </source>
</evidence>
<dbReference type="PANTHER" id="PTHR30349">
    <property type="entry name" value="PHAGE INTEGRASE-RELATED"/>
    <property type="match status" value="1"/>
</dbReference>
<dbReference type="RefSeq" id="WP_070978426.1">
    <property type="nucleotide sequence ID" value="NZ_CP017707.1"/>
</dbReference>
<feature type="domain" description="Tyr recombinase" evidence="6">
    <location>
        <begin position="106"/>
        <end position="311"/>
    </location>
</feature>
<evidence type="ECO:0000256" key="3">
    <source>
        <dbReference type="ARBA" id="ARBA00023125"/>
    </source>
</evidence>
<evidence type="ECO:0000313" key="8">
    <source>
        <dbReference type="EMBL" id="AOZ48865.1"/>
    </source>
</evidence>
<dbReference type="GO" id="GO:0003677">
    <property type="term" value="F:DNA binding"/>
    <property type="evidence" value="ECO:0007669"/>
    <property type="project" value="UniProtKB-UniRule"/>
</dbReference>
<protein>
    <recommendedName>
        <fullName evidence="10">Recombinase XerD</fullName>
    </recommendedName>
</protein>
<organism evidence="8 9">
    <name type="scientific">Chromobacterium vaccinii</name>
    <dbReference type="NCBI Taxonomy" id="1108595"/>
    <lineage>
        <taxon>Bacteria</taxon>
        <taxon>Pseudomonadati</taxon>
        <taxon>Pseudomonadota</taxon>
        <taxon>Betaproteobacteria</taxon>
        <taxon>Neisseriales</taxon>
        <taxon>Chromobacteriaceae</taxon>
        <taxon>Chromobacterium</taxon>
    </lineage>
</organism>
<dbReference type="EMBL" id="CP017707">
    <property type="protein sequence ID" value="AOZ48865.1"/>
    <property type="molecule type" value="Genomic_DNA"/>
</dbReference>
<keyword evidence="4" id="KW-0233">DNA recombination</keyword>
<keyword evidence="1" id="KW-0159">Chromosome partition</keyword>
<accession>A0A1D9LCA0</accession>
<dbReference type="Gene3D" id="1.10.443.10">
    <property type="entry name" value="Intergrase catalytic core"/>
    <property type="match status" value="1"/>
</dbReference>
<dbReference type="AlphaFoldDB" id="A0A1D9LCA0"/>
<dbReference type="PANTHER" id="PTHR30349:SF81">
    <property type="entry name" value="TYROSINE RECOMBINASE XERC"/>
    <property type="match status" value="1"/>
</dbReference>
<dbReference type="InterPro" id="IPR002104">
    <property type="entry name" value="Integrase_catalytic"/>
</dbReference>
<dbReference type="InterPro" id="IPR013762">
    <property type="entry name" value="Integrase-like_cat_sf"/>
</dbReference>
<reference evidence="8 9" key="1">
    <citation type="submission" date="2016-10" db="EMBL/GenBank/DDBJ databases">
        <title>Chromobacterium muskegensis sp. nov., an insecticidal bacterium isolated from Sphagnum bogs.</title>
        <authorList>
            <person name="Sparks M.E."/>
            <person name="Blackburn M.B."/>
            <person name="Gundersen-Rindal D.E."/>
            <person name="Mitchell A."/>
            <person name="Farrar R."/>
            <person name="Kuhar D."/>
        </authorList>
    </citation>
    <scope>NUCLEOTIDE SEQUENCE [LARGE SCALE GENOMIC DNA]</scope>
    <source>
        <strain evidence="8 9">21-1</strain>
    </source>
</reference>
<dbReference type="PROSITE" id="PS51898">
    <property type="entry name" value="TYR_RECOMBINASE"/>
    <property type="match status" value="1"/>
</dbReference>
<dbReference type="GO" id="GO:0007059">
    <property type="term" value="P:chromosome segregation"/>
    <property type="evidence" value="ECO:0007669"/>
    <property type="project" value="UniProtKB-KW"/>
</dbReference>
<dbReference type="PROSITE" id="PS51900">
    <property type="entry name" value="CB"/>
    <property type="match status" value="1"/>
</dbReference>
<evidence type="ECO:0000313" key="9">
    <source>
        <dbReference type="Proteomes" id="UP000178776"/>
    </source>
</evidence>
<evidence type="ECO:0008006" key="10">
    <source>
        <dbReference type="Google" id="ProtNLM"/>
    </source>
</evidence>
<dbReference type="SUPFAM" id="SSF47823">
    <property type="entry name" value="lambda integrase-like, N-terminal domain"/>
    <property type="match status" value="1"/>
</dbReference>
<evidence type="ECO:0000259" key="6">
    <source>
        <dbReference type="PROSITE" id="PS51898"/>
    </source>
</evidence>
<dbReference type="InterPro" id="IPR010998">
    <property type="entry name" value="Integrase_recombinase_N"/>
</dbReference>
<evidence type="ECO:0000256" key="2">
    <source>
        <dbReference type="ARBA" id="ARBA00022908"/>
    </source>
</evidence>
<dbReference type="Proteomes" id="UP000178776">
    <property type="component" value="Chromosome"/>
</dbReference>
<dbReference type="Pfam" id="PF00589">
    <property type="entry name" value="Phage_integrase"/>
    <property type="match status" value="1"/>
</dbReference>
<proteinExistence type="predicted"/>
<dbReference type="KEGG" id="cvc:BKX93_01875"/>
<feature type="domain" description="Core-binding (CB)" evidence="7">
    <location>
        <begin position="1"/>
        <end position="84"/>
    </location>
</feature>
<sequence length="338" mass="38289">MNRLMEEFLLFKADNKGLADRSIRAYRDILQRFEDWLDGRDPLIIDGDQLLAFTGPYLHKALHLAPVSRTPYVACIRELYRYLWSVRKAIPRDPAASIPYPRKPRKLPTAMELSNAERLMWAPDFNRFEGVRDAAMLAVLIGCGVRISGLVRLNEGHLTTQTIDGETRMAIRPIEKGDKERLIPVPREADLLLRVYLEHPGLAEIDRGTEDGDQVLFVTTRNRRCPAHEYYGERRRFSTRGAFAMLRRHGMAAGIPAAQLHPHALRHLYGTELAEEAVDVLERQQLMGHADPKSTSIYTHLAIRKLTGSVDKANPLSKVSTPVSQLLGEMTRKPTGAR</sequence>
<dbReference type="InterPro" id="IPR011010">
    <property type="entry name" value="DNA_brk_join_enz"/>
</dbReference>
<dbReference type="GO" id="GO:0015074">
    <property type="term" value="P:DNA integration"/>
    <property type="evidence" value="ECO:0007669"/>
    <property type="project" value="UniProtKB-KW"/>
</dbReference>
<dbReference type="SUPFAM" id="SSF56349">
    <property type="entry name" value="DNA breaking-rejoining enzymes"/>
    <property type="match status" value="1"/>
</dbReference>
<dbReference type="InterPro" id="IPR050090">
    <property type="entry name" value="Tyrosine_recombinase_XerCD"/>
</dbReference>
<evidence type="ECO:0000256" key="5">
    <source>
        <dbReference type="PROSITE-ProRule" id="PRU01248"/>
    </source>
</evidence>